<reference evidence="1" key="1">
    <citation type="journal article" date="2014" name="Int. J. Syst. Evol. Microbiol.">
        <title>Complete genome of a new Firmicutes species belonging to the dominant human colonic microbiota ('Ruminococcus bicirculans') reveals two chromosomes and a selective capacity to utilize plant glucans.</title>
        <authorList>
            <consortium name="NISC Comparative Sequencing Program"/>
            <person name="Wegmann U."/>
            <person name="Louis P."/>
            <person name="Goesmann A."/>
            <person name="Henrissat B."/>
            <person name="Duncan S.H."/>
            <person name="Flint H.J."/>
        </authorList>
    </citation>
    <scope>NUCLEOTIDE SEQUENCE</scope>
    <source>
        <strain evidence="1">CECT 8869</strain>
    </source>
</reference>
<reference evidence="1" key="2">
    <citation type="submission" date="2023-06" db="EMBL/GenBank/DDBJ databases">
        <authorList>
            <person name="Lucena T."/>
            <person name="Sun Q."/>
        </authorList>
    </citation>
    <scope>NUCLEOTIDE SEQUENCE</scope>
    <source>
        <strain evidence="1">CECT 8869</strain>
    </source>
</reference>
<evidence type="ECO:0000313" key="1">
    <source>
        <dbReference type="EMBL" id="MDO1513399.1"/>
    </source>
</evidence>
<proteinExistence type="predicted"/>
<dbReference type="Proteomes" id="UP001168579">
    <property type="component" value="Unassembled WGS sequence"/>
</dbReference>
<gene>
    <name evidence="1" type="ORF">Q2T41_12100</name>
</gene>
<sequence>MKEILKRSICLTCSHVTFCCLTKNKNNIHCCCDYLYRFDKLLSDKNMDGDKYTM</sequence>
<name>A0ABT8RR99_9FLAO</name>
<comment type="caution">
    <text evidence="1">The sequence shown here is derived from an EMBL/GenBank/DDBJ whole genome shotgun (WGS) entry which is preliminary data.</text>
</comment>
<accession>A0ABT8RR99</accession>
<dbReference type="RefSeq" id="WP_304436306.1">
    <property type="nucleotide sequence ID" value="NZ_JAUKUC010000001.1"/>
</dbReference>
<evidence type="ECO:0000313" key="2">
    <source>
        <dbReference type="Proteomes" id="UP001168579"/>
    </source>
</evidence>
<protein>
    <submittedName>
        <fullName evidence="1">Uncharacterized protein</fullName>
    </submittedName>
</protein>
<dbReference type="EMBL" id="JAUKUC010000001">
    <property type="protein sequence ID" value="MDO1513399.1"/>
    <property type="molecule type" value="Genomic_DNA"/>
</dbReference>
<keyword evidence="2" id="KW-1185">Reference proteome</keyword>
<organism evidence="1 2">
    <name type="scientific">Maribacter confluentis</name>
    <dbReference type="NCBI Taxonomy" id="1656093"/>
    <lineage>
        <taxon>Bacteria</taxon>
        <taxon>Pseudomonadati</taxon>
        <taxon>Bacteroidota</taxon>
        <taxon>Flavobacteriia</taxon>
        <taxon>Flavobacteriales</taxon>
        <taxon>Flavobacteriaceae</taxon>
        <taxon>Maribacter</taxon>
    </lineage>
</organism>